<dbReference type="InterPro" id="IPR036161">
    <property type="entry name" value="RPB6/omega-like_sf"/>
</dbReference>
<reference evidence="3" key="1">
    <citation type="journal article" date="2019" name="MBio">
        <title>Virus Genomes from Deep Sea Sediments Expand the Ocean Megavirome and Support Independent Origins of Viral Gigantism.</title>
        <authorList>
            <person name="Backstrom D."/>
            <person name="Yutin N."/>
            <person name="Jorgensen S.L."/>
            <person name="Dharamshi J."/>
            <person name="Homa F."/>
            <person name="Zaremba-Niedwiedzka K."/>
            <person name="Spang A."/>
            <person name="Wolf Y.I."/>
            <person name="Koonin E.V."/>
            <person name="Ettema T.J."/>
        </authorList>
    </citation>
    <scope>NUCLEOTIDE SEQUENCE</scope>
</reference>
<evidence type="ECO:0000256" key="2">
    <source>
        <dbReference type="ARBA" id="ARBA00023163"/>
    </source>
</evidence>
<dbReference type="GO" id="GO:0006366">
    <property type="term" value="P:transcription by RNA polymerase II"/>
    <property type="evidence" value="ECO:0007669"/>
    <property type="project" value="TreeGrafter"/>
</dbReference>
<organism evidence="3">
    <name type="scientific">Marseillevirus LCMAC202</name>
    <dbReference type="NCBI Taxonomy" id="2506606"/>
    <lineage>
        <taxon>Viruses</taxon>
        <taxon>Varidnaviria</taxon>
        <taxon>Bamfordvirae</taxon>
        <taxon>Nucleocytoviricota</taxon>
        <taxon>Megaviricetes</taxon>
        <taxon>Pimascovirales</taxon>
        <taxon>Pimascovirales incertae sedis</taxon>
        <taxon>Marseilleviridae</taxon>
    </lineage>
</organism>
<dbReference type="PANTHER" id="PTHR47227:SF5">
    <property type="entry name" value="DNA-DIRECTED RNA POLYMERASES I, II, AND III SUBUNIT RPABC2"/>
    <property type="match status" value="1"/>
</dbReference>
<gene>
    <name evidence="3" type="ORF">LCMAC202_03370</name>
</gene>
<accession>A0A481YZT5</accession>
<dbReference type="GO" id="GO:0003899">
    <property type="term" value="F:DNA-directed RNA polymerase activity"/>
    <property type="evidence" value="ECO:0007669"/>
    <property type="project" value="InterPro"/>
</dbReference>
<keyword evidence="1" id="KW-0240">DNA-directed RNA polymerase</keyword>
<protein>
    <submittedName>
        <fullName evidence="3">RNA polymerase subunit 6</fullName>
    </submittedName>
</protein>
<dbReference type="GO" id="GO:0003677">
    <property type="term" value="F:DNA binding"/>
    <property type="evidence" value="ECO:0007669"/>
    <property type="project" value="InterPro"/>
</dbReference>
<dbReference type="GO" id="GO:0000428">
    <property type="term" value="C:DNA-directed RNA polymerase complex"/>
    <property type="evidence" value="ECO:0007669"/>
    <property type="project" value="UniProtKB-KW"/>
</dbReference>
<dbReference type="EMBL" id="MK500372">
    <property type="protein sequence ID" value="QBK87976.1"/>
    <property type="molecule type" value="Genomic_DNA"/>
</dbReference>
<dbReference type="GO" id="GO:0042797">
    <property type="term" value="P:tRNA transcription by RNA polymerase III"/>
    <property type="evidence" value="ECO:0007669"/>
    <property type="project" value="TreeGrafter"/>
</dbReference>
<name>A0A481YZT5_9VIRU</name>
<dbReference type="Gene3D" id="3.90.940.10">
    <property type="match status" value="1"/>
</dbReference>
<evidence type="ECO:0000313" key="3">
    <source>
        <dbReference type="EMBL" id="QBK87976.1"/>
    </source>
</evidence>
<dbReference type="GO" id="GO:0006360">
    <property type="term" value="P:transcription by RNA polymerase I"/>
    <property type="evidence" value="ECO:0007669"/>
    <property type="project" value="TreeGrafter"/>
</dbReference>
<proteinExistence type="predicted"/>
<dbReference type="PANTHER" id="PTHR47227">
    <property type="entry name" value="DNA-DIRECTED RNA POLYMERASE SUBUNIT K"/>
    <property type="match status" value="1"/>
</dbReference>
<sequence>MPKPAPVARTAFLGRKLTKEETGARASLRFLTYFLPKSSKIDLFKREGPKISTPMSAPRITICVLTEYERAALLSTRAAEIADGQPITIKNPGTTNPAEIAQLEFDAGKCPKKLKRRWPDGRVEIWPLTELKVVKR</sequence>
<keyword evidence="2" id="KW-0804">Transcription</keyword>
<dbReference type="SUPFAM" id="SSF63562">
    <property type="entry name" value="RPB6/omega subunit-like"/>
    <property type="match status" value="1"/>
</dbReference>
<evidence type="ECO:0000256" key="1">
    <source>
        <dbReference type="ARBA" id="ARBA00022478"/>
    </source>
</evidence>